<dbReference type="PROSITE" id="PS50181">
    <property type="entry name" value="FBOX"/>
    <property type="match status" value="1"/>
</dbReference>
<dbReference type="SMART" id="SM00256">
    <property type="entry name" value="FBOX"/>
    <property type="match status" value="1"/>
</dbReference>
<feature type="domain" description="F-box" evidence="1">
    <location>
        <begin position="6"/>
        <end position="52"/>
    </location>
</feature>
<organism evidence="2 3">
    <name type="scientific">Ephemerocybe angulata</name>
    <dbReference type="NCBI Taxonomy" id="980116"/>
    <lineage>
        <taxon>Eukaryota</taxon>
        <taxon>Fungi</taxon>
        <taxon>Dikarya</taxon>
        <taxon>Basidiomycota</taxon>
        <taxon>Agaricomycotina</taxon>
        <taxon>Agaricomycetes</taxon>
        <taxon>Agaricomycetidae</taxon>
        <taxon>Agaricales</taxon>
        <taxon>Agaricineae</taxon>
        <taxon>Psathyrellaceae</taxon>
        <taxon>Ephemerocybe</taxon>
    </lineage>
</organism>
<reference evidence="2 3" key="1">
    <citation type="submission" date="2020-07" db="EMBL/GenBank/DDBJ databases">
        <title>Comparative genomics of pyrophilous fungi reveals a link between fire events and developmental genes.</title>
        <authorList>
            <consortium name="DOE Joint Genome Institute"/>
            <person name="Steindorff A.S."/>
            <person name="Carver A."/>
            <person name="Calhoun S."/>
            <person name="Stillman K."/>
            <person name="Liu H."/>
            <person name="Lipzen A."/>
            <person name="Pangilinan J."/>
            <person name="Labutti K."/>
            <person name="Bruns T.D."/>
            <person name="Grigoriev I.V."/>
        </authorList>
    </citation>
    <scope>NUCLEOTIDE SEQUENCE [LARGE SCALE GENOMIC DNA]</scope>
    <source>
        <strain evidence="2 3">CBS 144469</strain>
    </source>
</reference>
<protein>
    <recommendedName>
        <fullName evidence="1">F-box domain-containing protein</fullName>
    </recommendedName>
</protein>
<evidence type="ECO:0000313" key="2">
    <source>
        <dbReference type="EMBL" id="KAF6764501.1"/>
    </source>
</evidence>
<dbReference type="InterPro" id="IPR001810">
    <property type="entry name" value="F-box_dom"/>
</dbReference>
<evidence type="ECO:0000313" key="3">
    <source>
        <dbReference type="Proteomes" id="UP000521943"/>
    </source>
</evidence>
<evidence type="ECO:0000259" key="1">
    <source>
        <dbReference type="PROSITE" id="PS50181"/>
    </source>
</evidence>
<dbReference type="AlphaFoldDB" id="A0A8H6IFC5"/>
<dbReference type="Proteomes" id="UP000521943">
    <property type="component" value="Unassembled WGS sequence"/>
</dbReference>
<comment type="caution">
    <text evidence="2">The sequence shown here is derived from an EMBL/GenBank/DDBJ whole genome shotgun (WGS) entry which is preliminary data.</text>
</comment>
<keyword evidence="3" id="KW-1185">Reference proteome</keyword>
<dbReference type="OrthoDB" id="2981901at2759"/>
<sequence>MSENISRRMLNLPLELFLCIMQELYAPDVLSLGQTCRAIRSAVNQRDVWEAILRATCRLNQLFEPSYHPIEDLDILKLQRAALEPWRRSASFTWELPSDNPSRGKKM</sequence>
<dbReference type="EMBL" id="JACGCI010000004">
    <property type="protein sequence ID" value="KAF6764501.1"/>
    <property type="molecule type" value="Genomic_DNA"/>
</dbReference>
<accession>A0A8H6IFC5</accession>
<proteinExistence type="predicted"/>
<name>A0A8H6IFC5_9AGAR</name>
<gene>
    <name evidence="2" type="ORF">DFP72DRAFT_1130391</name>
</gene>
<dbReference type="Pfam" id="PF12937">
    <property type="entry name" value="F-box-like"/>
    <property type="match status" value="1"/>
</dbReference>
<dbReference type="InterPro" id="IPR036047">
    <property type="entry name" value="F-box-like_dom_sf"/>
</dbReference>
<dbReference type="SUPFAM" id="SSF81383">
    <property type="entry name" value="F-box domain"/>
    <property type="match status" value="1"/>
</dbReference>
<dbReference type="Gene3D" id="1.20.1280.50">
    <property type="match status" value="1"/>
</dbReference>